<proteinExistence type="predicted"/>
<dbReference type="PIRSF" id="PIRSF029171">
    <property type="entry name" value="Esterase_LipA"/>
    <property type="match status" value="1"/>
</dbReference>
<dbReference type="Pfam" id="PF03583">
    <property type="entry name" value="LIP"/>
    <property type="match status" value="1"/>
</dbReference>
<evidence type="ECO:0000256" key="2">
    <source>
        <dbReference type="SAM" id="SignalP"/>
    </source>
</evidence>
<name>A0ABV9PS57_9ACTN</name>
<feature type="signal peptide" evidence="2">
    <location>
        <begin position="1"/>
        <end position="32"/>
    </location>
</feature>
<keyword evidence="4" id="KW-1185">Reference proteome</keyword>
<feature type="chain" id="PRO_5046949955" evidence="2">
    <location>
        <begin position="33"/>
        <end position="405"/>
    </location>
</feature>
<feature type="region of interest" description="Disordered" evidence="1">
    <location>
        <begin position="32"/>
        <end position="60"/>
    </location>
</feature>
<dbReference type="Proteomes" id="UP001595836">
    <property type="component" value="Unassembled WGS sequence"/>
</dbReference>
<dbReference type="SUPFAM" id="SSF53474">
    <property type="entry name" value="alpha/beta-Hydrolases"/>
    <property type="match status" value="1"/>
</dbReference>
<reference evidence="4" key="1">
    <citation type="journal article" date="2019" name="Int. J. Syst. Evol. Microbiol.">
        <title>The Global Catalogue of Microorganisms (GCM) 10K type strain sequencing project: providing services to taxonomists for standard genome sequencing and annotation.</title>
        <authorList>
            <consortium name="The Broad Institute Genomics Platform"/>
            <consortium name="The Broad Institute Genome Sequencing Center for Infectious Disease"/>
            <person name="Wu L."/>
            <person name="Ma J."/>
        </authorList>
    </citation>
    <scope>NUCLEOTIDE SEQUENCE [LARGE SCALE GENOMIC DNA]</scope>
    <source>
        <strain evidence="4">JCM 11882</strain>
    </source>
</reference>
<dbReference type="InterPro" id="IPR005152">
    <property type="entry name" value="Lipase_secreted"/>
</dbReference>
<dbReference type="EMBL" id="JBHSHP010000019">
    <property type="protein sequence ID" value="MFC4754608.1"/>
    <property type="molecule type" value="Genomic_DNA"/>
</dbReference>
<dbReference type="PANTHER" id="PTHR34853">
    <property type="match status" value="1"/>
</dbReference>
<dbReference type="Gene3D" id="3.40.50.1820">
    <property type="entry name" value="alpha/beta hydrolase"/>
    <property type="match status" value="1"/>
</dbReference>
<organism evidence="3 4">
    <name type="scientific">Dietzia aurantiaca</name>
    <dbReference type="NCBI Taxonomy" id="983873"/>
    <lineage>
        <taxon>Bacteria</taxon>
        <taxon>Bacillati</taxon>
        <taxon>Actinomycetota</taxon>
        <taxon>Actinomycetes</taxon>
        <taxon>Mycobacteriales</taxon>
        <taxon>Dietziaceae</taxon>
        <taxon>Dietzia</taxon>
    </lineage>
</organism>
<keyword evidence="2" id="KW-0732">Signal</keyword>
<accession>A0ABV9PS57</accession>
<dbReference type="RefSeq" id="WP_344992033.1">
    <property type="nucleotide sequence ID" value="NZ_BAABCD010000018.1"/>
</dbReference>
<dbReference type="InterPro" id="IPR029058">
    <property type="entry name" value="AB_hydrolase_fold"/>
</dbReference>
<gene>
    <name evidence="3" type="ORF">ACFO7U_07430</name>
</gene>
<protein>
    <submittedName>
        <fullName evidence="3">Lipase family protein</fullName>
    </submittedName>
</protein>
<evidence type="ECO:0000313" key="3">
    <source>
        <dbReference type="EMBL" id="MFC4754608.1"/>
    </source>
</evidence>
<dbReference type="PANTHER" id="PTHR34853:SF1">
    <property type="entry name" value="LIPASE 5"/>
    <property type="match status" value="1"/>
</dbReference>
<evidence type="ECO:0000313" key="4">
    <source>
        <dbReference type="Proteomes" id="UP001595836"/>
    </source>
</evidence>
<sequence>MNSLTFRRARKLLGSSAAAVVVVASLTVPAAAAPAASPNPAPTWSGMDTRQWTAPIPAPGGVAATMPLDPALSLPQAGRAVRQVYGTIDQHGQPAISASAVFLPHGEAPDGGWPVVAWAHGTTGLGDDCAPSTQPRSDRDAEYLGHWLDQGYAVVASDYVGLGTPGLLSYLNGPATGQAIVDSVIAARSSDLPLSPTWALVGQSQGAGAALNTAVRATELGAPAGLDYRGVVATGAPANIEHIFQWGGPGFPPVNLPTGLNLYAFYILAGFRDQHPELDVNSLLTPAGRDMVDSAETLCYAAMRDKVGGFQVSQALQRPLKDIPDVFGKLQRYMGTPTVGYDRPVFLGQGLLDLDVPAPAALSLAAEMTLNRQPLELRVYPDQDHSGTVYAATPDATAFIARVMG</sequence>
<evidence type="ECO:0000256" key="1">
    <source>
        <dbReference type="SAM" id="MobiDB-lite"/>
    </source>
</evidence>
<comment type="caution">
    <text evidence="3">The sequence shown here is derived from an EMBL/GenBank/DDBJ whole genome shotgun (WGS) entry which is preliminary data.</text>
</comment>